<evidence type="ECO:0000313" key="3">
    <source>
        <dbReference type="Proteomes" id="UP001271274"/>
    </source>
</evidence>
<keyword evidence="3" id="KW-1185">Reference proteome</keyword>
<name>A0ABU4NPC8_9ACTN</name>
<organism evidence="2 3">
    <name type="scientific">Streptomyces europaeiscabiei</name>
    <dbReference type="NCBI Taxonomy" id="146819"/>
    <lineage>
        <taxon>Bacteria</taxon>
        <taxon>Bacillati</taxon>
        <taxon>Actinomycetota</taxon>
        <taxon>Actinomycetes</taxon>
        <taxon>Kitasatosporales</taxon>
        <taxon>Streptomycetaceae</taxon>
        <taxon>Streptomyces</taxon>
    </lineage>
</organism>
<dbReference type="RefSeq" id="WP_159058347.1">
    <property type="nucleotide sequence ID" value="NZ_JARAUR010000006.1"/>
</dbReference>
<protein>
    <submittedName>
        <fullName evidence="2">Uncharacterized protein</fullName>
    </submittedName>
</protein>
<evidence type="ECO:0000313" key="2">
    <source>
        <dbReference type="EMBL" id="MDX3704189.1"/>
    </source>
</evidence>
<evidence type="ECO:0000256" key="1">
    <source>
        <dbReference type="SAM" id="MobiDB-lite"/>
    </source>
</evidence>
<comment type="caution">
    <text evidence="2">The sequence shown here is derived from an EMBL/GenBank/DDBJ whole genome shotgun (WGS) entry which is preliminary data.</text>
</comment>
<gene>
    <name evidence="2" type="ORF">PV662_31440</name>
</gene>
<feature type="region of interest" description="Disordered" evidence="1">
    <location>
        <begin position="48"/>
        <end position="90"/>
    </location>
</feature>
<reference evidence="2 3" key="1">
    <citation type="journal article" date="2023" name="Microb. Genom.">
        <title>Mesoterricola silvestris gen. nov., sp. nov., Mesoterricola sediminis sp. nov., Geothrix oryzae sp. nov., Geothrix edaphica sp. nov., Geothrix rubra sp. nov., and Geothrix limicola sp. nov., six novel members of Acidobacteriota isolated from soils.</title>
        <authorList>
            <person name="Weisberg A.J."/>
            <person name="Pearce E."/>
            <person name="Kramer C.G."/>
            <person name="Chang J.H."/>
            <person name="Clarke C.R."/>
        </authorList>
    </citation>
    <scope>NUCLEOTIDE SEQUENCE [LARGE SCALE GENOMIC DNA]</scope>
    <source>
        <strain evidence="2 3">ID09-01A</strain>
    </source>
</reference>
<proteinExistence type="predicted"/>
<dbReference type="EMBL" id="JARAYU010000013">
    <property type="protein sequence ID" value="MDX3704189.1"/>
    <property type="molecule type" value="Genomic_DNA"/>
</dbReference>
<sequence>MPLSWGVLSLASLGAGRLPAMLGPIASVLVLAADSLIVALAATAGPAVRHAPPLPVRPVRSASTSRWCPPRDQGHGSDVSDSSEVRVASP</sequence>
<accession>A0ABU4NPC8</accession>
<dbReference type="Proteomes" id="UP001271274">
    <property type="component" value="Unassembled WGS sequence"/>
</dbReference>